<accession>A0A6H5H687</accession>
<evidence type="ECO:0000256" key="1">
    <source>
        <dbReference type="SAM" id="MobiDB-lite"/>
    </source>
</evidence>
<dbReference type="AlphaFoldDB" id="A0A6H5H687"/>
<organism evidence="2 3">
    <name type="scientific">Nesidiocoris tenuis</name>
    <dbReference type="NCBI Taxonomy" id="355587"/>
    <lineage>
        <taxon>Eukaryota</taxon>
        <taxon>Metazoa</taxon>
        <taxon>Ecdysozoa</taxon>
        <taxon>Arthropoda</taxon>
        <taxon>Hexapoda</taxon>
        <taxon>Insecta</taxon>
        <taxon>Pterygota</taxon>
        <taxon>Neoptera</taxon>
        <taxon>Paraneoptera</taxon>
        <taxon>Hemiptera</taxon>
        <taxon>Heteroptera</taxon>
        <taxon>Panheteroptera</taxon>
        <taxon>Cimicomorpha</taxon>
        <taxon>Miridae</taxon>
        <taxon>Dicyphina</taxon>
        <taxon>Nesidiocoris</taxon>
    </lineage>
</organism>
<evidence type="ECO:0000313" key="3">
    <source>
        <dbReference type="Proteomes" id="UP000479000"/>
    </source>
</evidence>
<proteinExistence type="predicted"/>
<dbReference type="EMBL" id="CADCXU010023976">
    <property type="protein sequence ID" value="CAB0011245.1"/>
    <property type="molecule type" value="Genomic_DNA"/>
</dbReference>
<gene>
    <name evidence="2" type="ORF">NTEN_LOCUS16238</name>
</gene>
<sequence>MRGNYGLHFLLTSTPRQSLSNPHTQLPKCELTGAIRCSLHRTKRHRPECNFESSDPTRSPGLRNRPESRIDT</sequence>
<name>A0A6H5H687_9HEMI</name>
<reference evidence="2 3" key="1">
    <citation type="submission" date="2020-02" db="EMBL/GenBank/DDBJ databases">
        <authorList>
            <person name="Ferguson B K."/>
        </authorList>
    </citation>
    <scope>NUCLEOTIDE SEQUENCE [LARGE SCALE GENOMIC DNA]</scope>
</reference>
<evidence type="ECO:0000313" key="2">
    <source>
        <dbReference type="EMBL" id="CAB0011245.1"/>
    </source>
</evidence>
<dbReference type="Proteomes" id="UP000479000">
    <property type="component" value="Unassembled WGS sequence"/>
</dbReference>
<feature type="region of interest" description="Disordered" evidence="1">
    <location>
        <begin position="44"/>
        <end position="72"/>
    </location>
</feature>
<feature type="non-terminal residue" evidence="2">
    <location>
        <position position="72"/>
    </location>
</feature>
<protein>
    <submittedName>
        <fullName evidence="2">Uncharacterized protein</fullName>
    </submittedName>
</protein>
<keyword evidence="3" id="KW-1185">Reference proteome</keyword>